<organism evidence="1 2">
    <name type="scientific">Stephania cephalantha</name>
    <dbReference type="NCBI Taxonomy" id="152367"/>
    <lineage>
        <taxon>Eukaryota</taxon>
        <taxon>Viridiplantae</taxon>
        <taxon>Streptophyta</taxon>
        <taxon>Embryophyta</taxon>
        <taxon>Tracheophyta</taxon>
        <taxon>Spermatophyta</taxon>
        <taxon>Magnoliopsida</taxon>
        <taxon>Ranunculales</taxon>
        <taxon>Menispermaceae</taxon>
        <taxon>Menispermoideae</taxon>
        <taxon>Cissampelideae</taxon>
        <taxon>Stephania</taxon>
    </lineage>
</organism>
<name>A0AAP0E2W4_9MAGN</name>
<proteinExistence type="predicted"/>
<dbReference type="AlphaFoldDB" id="A0AAP0E2W4"/>
<gene>
    <name evidence="1" type="ORF">Scep_029798</name>
</gene>
<evidence type="ECO:0000313" key="1">
    <source>
        <dbReference type="EMBL" id="KAK9083327.1"/>
    </source>
</evidence>
<dbReference type="Proteomes" id="UP001419268">
    <property type="component" value="Unassembled WGS sequence"/>
</dbReference>
<keyword evidence="2" id="KW-1185">Reference proteome</keyword>
<comment type="caution">
    <text evidence="1">The sequence shown here is derived from an EMBL/GenBank/DDBJ whole genome shotgun (WGS) entry which is preliminary data.</text>
</comment>
<accession>A0AAP0E2W4</accession>
<dbReference type="EMBL" id="JBBNAG010000013">
    <property type="protein sequence ID" value="KAK9083327.1"/>
    <property type="molecule type" value="Genomic_DNA"/>
</dbReference>
<evidence type="ECO:0000313" key="2">
    <source>
        <dbReference type="Proteomes" id="UP001419268"/>
    </source>
</evidence>
<sequence>MMKIRVSKVAVVVTVAVCVLVMNICVCTGGRVPPESVLLLQSLRGSSVGSGPSGCTYTPGGGGPACPINGRKVAGSGFKVHLAGDYLRLFIKFGVKSSQK</sequence>
<protein>
    <submittedName>
        <fullName evidence="1">Uncharacterized protein</fullName>
    </submittedName>
</protein>
<reference evidence="1 2" key="1">
    <citation type="submission" date="2024-01" db="EMBL/GenBank/DDBJ databases">
        <title>Genome assemblies of Stephania.</title>
        <authorList>
            <person name="Yang L."/>
        </authorList>
    </citation>
    <scope>NUCLEOTIDE SEQUENCE [LARGE SCALE GENOMIC DNA]</scope>
    <source>
        <strain evidence="1">JXDWG</strain>
        <tissue evidence="1">Leaf</tissue>
    </source>
</reference>